<dbReference type="Proteomes" id="UP000308730">
    <property type="component" value="Unassembled WGS sequence"/>
</dbReference>
<evidence type="ECO:0000256" key="1">
    <source>
        <dbReference type="SAM" id="MobiDB-lite"/>
    </source>
</evidence>
<feature type="domain" description="Arrestin-like N-terminal" evidence="2">
    <location>
        <begin position="37"/>
        <end position="172"/>
    </location>
</feature>
<name>A0A4S4MQK3_9APHY</name>
<sequence>MLLVARFGQKHLASIEPRQPTHFQPKSTDNKRMAVNLTLPPGTYVGGQPVFGQAQLHFPEVLEDDIQEVHVKLRGYIFTRITRRNPQVGERPAYENIREVNYQHDTIDLVKENISIWSRANGPRPDGAQMLQIPFQFVLPPNALPSFDWNHGVDLQASISYFVEIVGVRDGMLHRNRRVRAGLAVLPPDPQGAMVNRTLRLRLPYEWRIAEAHKKIRRGIFGKYARVTAELHLPNYPSLPLFTPIPFVLRVLTKTKQEKFDAKDENPAEDLFPAPPTHPNQVEFQVRRYVTLRARLASDRREDHFADLAGMCKNGTGEGVEVHVNPRRWIPAKEDHDSDSAGSNDDRKGKWLQETIMRGTFVLNFPPGFETENLTLRYEINMKVDFPGIGNDLKIEVPLVVSSGLPHIPDEVAPMPPVWPNQGYPQALNLPKSYWEFEGAEED</sequence>
<organism evidence="3 4">
    <name type="scientific">Antrodiella citrinella</name>
    <dbReference type="NCBI Taxonomy" id="2447956"/>
    <lineage>
        <taxon>Eukaryota</taxon>
        <taxon>Fungi</taxon>
        <taxon>Dikarya</taxon>
        <taxon>Basidiomycota</taxon>
        <taxon>Agaricomycotina</taxon>
        <taxon>Agaricomycetes</taxon>
        <taxon>Polyporales</taxon>
        <taxon>Steccherinaceae</taxon>
        <taxon>Antrodiella</taxon>
    </lineage>
</organism>
<dbReference type="EMBL" id="SGPM01000191">
    <property type="protein sequence ID" value="THH28249.1"/>
    <property type="molecule type" value="Genomic_DNA"/>
</dbReference>
<dbReference type="SUPFAM" id="SSF81296">
    <property type="entry name" value="E set domains"/>
    <property type="match status" value="1"/>
</dbReference>
<comment type="caution">
    <text evidence="3">The sequence shown here is derived from an EMBL/GenBank/DDBJ whole genome shotgun (WGS) entry which is preliminary data.</text>
</comment>
<feature type="region of interest" description="Disordered" evidence="1">
    <location>
        <begin position="330"/>
        <end position="349"/>
    </location>
</feature>
<proteinExistence type="predicted"/>
<evidence type="ECO:0000313" key="3">
    <source>
        <dbReference type="EMBL" id="THH28249.1"/>
    </source>
</evidence>
<gene>
    <name evidence="3" type="ORF">EUX98_g5935</name>
</gene>
<evidence type="ECO:0000313" key="4">
    <source>
        <dbReference type="Proteomes" id="UP000308730"/>
    </source>
</evidence>
<reference evidence="3 4" key="1">
    <citation type="submission" date="2019-02" db="EMBL/GenBank/DDBJ databases">
        <title>Genome sequencing of the rare red list fungi Antrodiella citrinella (Flaviporus citrinellus).</title>
        <authorList>
            <person name="Buettner E."/>
            <person name="Kellner H."/>
        </authorList>
    </citation>
    <scope>NUCLEOTIDE SEQUENCE [LARGE SCALE GENOMIC DNA]</scope>
    <source>
        <strain evidence="3 4">DSM 108506</strain>
    </source>
</reference>
<dbReference type="InterPro" id="IPR014756">
    <property type="entry name" value="Ig_E-set"/>
</dbReference>
<dbReference type="InterPro" id="IPR014752">
    <property type="entry name" value="Arrestin-like_C"/>
</dbReference>
<dbReference type="InterPro" id="IPR011021">
    <property type="entry name" value="Arrestin-like_N"/>
</dbReference>
<evidence type="ECO:0000259" key="2">
    <source>
        <dbReference type="Pfam" id="PF00339"/>
    </source>
</evidence>
<keyword evidence="4" id="KW-1185">Reference proteome</keyword>
<dbReference type="Pfam" id="PF00339">
    <property type="entry name" value="Arrestin_N"/>
    <property type="match status" value="1"/>
</dbReference>
<dbReference type="OrthoDB" id="2742096at2759"/>
<feature type="compositionally biased region" description="Basic and acidic residues" evidence="1">
    <location>
        <begin position="331"/>
        <end position="349"/>
    </location>
</feature>
<accession>A0A4S4MQK3</accession>
<dbReference type="Gene3D" id="2.60.40.640">
    <property type="match status" value="1"/>
</dbReference>
<dbReference type="AlphaFoldDB" id="A0A4S4MQK3"/>
<protein>
    <recommendedName>
        <fullName evidence="2">Arrestin-like N-terminal domain-containing protein</fullName>
    </recommendedName>
</protein>